<protein>
    <submittedName>
        <fullName evidence="7">DUF4870 domain-containing protein</fullName>
    </submittedName>
</protein>
<evidence type="ECO:0000256" key="6">
    <source>
        <dbReference type="SAM" id="Phobius"/>
    </source>
</evidence>
<keyword evidence="8" id="KW-1185">Reference proteome</keyword>
<proteinExistence type="predicted"/>
<evidence type="ECO:0000313" key="7">
    <source>
        <dbReference type="EMBL" id="MFC4072370.1"/>
    </source>
</evidence>
<gene>
    <name evidence="7" type="ORF">ACFO0C_46225</name>
</gene>
<dbReference type="InterPro" id="IPR019109">
    <property type="entry name" value="MamF_MmsF"/>
</dbReference>
<accession>A0ABV8JBF4</accession>
<keyword evidence="3 6" id="KW-1133">Transmembrane helix</keyword>
<evidence type="ECO:0000256" key="5">
    <source>
        <dbReference type="SAM" id="MobiDB-lite"/>
    </source>
</evidence>
<dbReference type="EMBL" id="JBHSBL010000035">
    <property type="protein sequence ID" value="MFC4072370.1"/>
    <property type="molecule type" value="Genomic_DNA"/>
</dbReference>
<comment type="caution">
    <text evidence="7">The sequence shown here is derived from an EMBL/GenBank/DDBJ whole genome shotgun (WGS) entry which is preliminary data.</text>
</comment>
<comment type="subcellular location">
    <subcellularLocation>
        <location evidence="1">Membrane</location>
        <topology evidence="1">Multi-pass membrane protein</topology>
    </subcellularLocation>
</comment>
<evidence type="ECO:0000256" key="1">
    <source>
        <dbReference type="ARBA" id="ARBA00004141"/>
    </source>
</evidence>
<evidence type="ECO:0000256" key="4">
    <source>
        <dbReference type="ARBA" id="ARBA00023136"/>
    </source>
</evidence>
<evidence type="ECO:0000256" key="2">
    <source>
        <dbReference type="ARBA" id="ARBA00022692"/>
    </source>
</evidence>
<dbReference type="Proteomes" id="UP001595867">
    <property type="component" value="Unassembled WGS sequence"/>
</dbReference>
<feature type="transmembrane region" description="Helical" evidence="6">
    <location>
        <begin position="84"/>
        <end position="113"/>
    </location>
</feature>
<dbReference type="Pfam" id="PF09685">
    <property type="entry name" value="MamF_MmsF"/>
    <property type="match status" value="1"/>
</dbReference>
<sequence>MTEPPYSGGYPPPPPPDQPYGYGYQQDPLQDRMWILVTHFGGAAGALFGAGMLGWVAPLVALVVRGNQSPVVRSEAVKGLNFHLLWGIIALVGSVLTCIGIGVLILGAATLIATVVGVIAGVKAANGEPFNYPMSARFLR</sequence>
<feature type="transmembrane region" description="Helical" evidence="6">
    <location>
        <begin position="34"/>
        <end position="64"/>
    </location>
</feature>
<feature type="region of interest" description="Disordered" evidence="5">
    <location>
        <begin position="1"/>
        <end position="22"/>
    </location>
</feature>
<keyword evidence="2 6" id="KW-0812">Transmembrane</keyword>
<dbReference type="RefSeq" id="WP_378073247.1">
    <property type="nucleotide sequence ID" value="NZ_JBHSBL010000035.1"/>
</dbReference>
<evidence type="ECO:0000313" key="8">
    <source>
        <dbReference type="Proteomes" id="UP001595867"/>
    </source>
</evidence>
<name>A0ABV8JBF4_9ACTN</name>
<evidence type="ECO:0000256" key="3">
    <source>
        <dbReference type="ARBA" id="ARBA00022989"/>
    </source>
</evidence>
<keyword evidence="4 6" id="KW-0472">Membrane</keyword>
<organism evidence="7 8">
    <name type="scientific">Actinoplanes subglobosus</name>
    <dbReference type="NCBI Taxonomy" id="1547892"/>
    <lineage>
        <taxon>Bacteria</taxon>
        <taxon>Bacillati</taxon>
        <taxon>Actinomycetota</taxon>
        <taxon>Actinomycetes</taxon>
        <taxon>Micromonosporales</taxon>
        <taxon>Micromonosporaceae</taxon>
        <taxon>Actinoplanes</taxon>
    </lineage>
</organism>
<reference evidence="8" key="1">
    <citation type="journal article" date="2019" name="Int. J. Syst. Evol. Microbiol.">
        <title>The Global Catalogue of Microorganisms (GCM) 10K type strain sequencing project: providing services to taxonomists for standard genome sequencing and annotation.</title>
        <authorList>
            <consortium name="The Broad Institute Genomics Platform"/>
            <consortium name="The Broad Institute Genome Sequencing Center for Infectious Disease"/>
            <person name="Wu L."/>
            <person name="Ma J."/>
        </authorList>
    </citation>
    <scope>NUCLEOTIDE SEQUENCE [LARGE SCALE GENOMIC DNA]</scope>
    <source>
        <strain evidence="8">TBRC 5832</strain>
    </source>
</reference>